<protein>
    <recommendedName>
        <fullName evidence="3">TIGR03085 family protein</fullName>
    </recommendedName>
</protein>
<dbReference type="NCBIfam" id="TIGR03085">
    <property type="entry name" value="TIGR03085 family metal-binding protein"/>
    <property type="match status" value="1"/>
</dbReference>
<reference evidence="1 2" key="1">
    <citation type="submission" date="2015-01" db="EMBL/GenBank/DDBJ databases">
        <title>Enhanced salinomycin production by adjusting the supply of polyketide extender units in Streptomyce albus DSM 41398.</title>
        <authorList>
            <person name="Lu C."/>
        </authorList>
    </citation>
    <scope>NUCLEOTIDE SEQUENCE [LARGE SCALE GENOMIC DNA]</scope>
    <source>
        <strain evidence="2">ATCC 21838 / DSM 41398 / FERM P-419 / JCM 4703 / NBRC 107858</strain>
    </source>
</reference>
<dbReference type="SUPFAM" id="SSF109854">
    <property type="entry name" value="DinB/YfiT-like putative metalloenzymes"/>
    <property type="match status" value="1"/>
</dbReference>
<proteinExistence type="predicted"/>
<organism evidence="1 2">
    <name type="scientific">Streptomyces albus (strain ATCC 21838 / DSM 41398 / FERM P-419 / JCM 4703 / NBRC 107858)</name>
    <dbReference type="NCBI Taxonomy" id="1081613"/>
    <lineage>
        <taxon>Bacteria</taxon>
        <taxon>Bacillati</taxon>
        <taxon>Actinomycetota</taxon>
        <taxon>Actinomycetes</taxon>
        <taxon>Kitasatosporales</taxon>
        <taxon>Streptomycetaceae</taxon>
        <taxon>Streptomyces</taxon>
    </lineage>
</organism>
<dbReference type="STRING" id="1888.Salbus254_5099"/>
<gene>
    <name evidence="1" type="ORF">SLNWT_5851</name>
</gene>
<dbReference type="InterPro" id="IPR034660">
    <property type="entry name" value="DinB/YfiT-like"/>
</dbReference>
<evidence type="ECO:0000313" key="1">
    <source>
        <dbReference type="EMBL" id="AJE86227.1"/>
    </source>
</evidence>
<dbReference type="KEGG" id="sals:SLNWT_5851"/>
<dbReference type="Proteomes" id="UP000031523">
    <property type="component" value="Chromosome"/>
</dbReference>
<accession>A0A0B5F725</accession>
<dbReference type="InterPro" id="IPR017519">
    <property type="entry name" value="CHP03085"/>
</dbReference>
<evidence type="ECO:0000313" key="2">
    <source>
        <dbReference type="Proteomes" id="UP000031523"/>
    </source>
</evidence>
<dbReference type="EMBL" id="CP010519">
    <property type="protein sequence ID" value="AJE86227.1"/>
    <property type="molecule type" value="Genomic_DNA"/>
</dbReference>
<name>A0A0B5F725_STRA4</name>
<keyword evidence="2" id="KW-1185">Reference proteome</keyword>
<dbReference type="InterPro" id="IPR017517">
    <property type="entry name" value="Maleyloyr_isom"/>
</dbReference>
<dbReference type="AlphaFoldDB" id="A0A0B5F725"/>
<sequence length="211" mass="23249">MSTHAKRERLLLADLLEAAGPEAPTLCGGWLTRDLAAHVVVRERRPDAAGGILIKPLAGRLERVEGEFAGKPYEELLRLIRSGPPRFSPFALKQVDEATNIVEFYVHAEDVRRAQPDWTARRLDPVFSDVLWSRLERTARVVGRKAPTGVVLRRPDGRTVVARKGAPVVTVTGEPSELLMYVYGRQSVADVQLDGEPEAVTQLNGAKELGI</sequence>
<evidence type="ECO:0008006" key="3">
    <source>
        <dbReference type="Google" id="ProtNLM"/>
    </source>
</evidence>
<dbReference type="NCBIfam" id="TIGR03083">
    <property type="entry name" value="maleylpyruvate isomerase family mycothiol-dependent enzyme"/>
    <property type="match status" value="1"/>
</dbReference>